<dbReference type="Proteomes" id="UP000002985">
    <property type="component" value="Unassembled WGS sequence"/>
</dbReference>
<protein>
    <submittedName>
        <fullName evidence="2">Uncharacterized protein</fullName>
    </submittedName>
</protein>
<keyword evidence="3" id="KW-1185">Reference proteome</keyword>
<proteinExistence type="predicted"/>
<dbReference type="eggNOG" id="ENOG5033GGM">
    <property type="taxonomic scope" value="Bacteria"/>
</dbReference>
<accession>I3ILS7</accession>
<name>I3ILS7_9BACT</name>
<evidence type="ECO:0000313" key="2">
    <source>
        <dbReference type="EMBL" id="GAB62672.1"/>
    </source>
</evidence>
<dbReference type="EMBL" id="BAFH01000003">
    <property type="protein sequence ID" value="GAB62672.1"/>
    <property type="molecule type" value="Genomic_DNA"/>
</dbReference>
<comment type="caution">
    <text evidence="2">The sequence shown here is derived from an EMBL/GenBank/DDBJ whole genome shotgun (WGS) entry which is preliminary data.</text>
</comment>
<organism evidence="2 3">
    <name type="scientific">Candidatus Jettenia caeni</name>
    <dbReference type="NCBI Taxonomy" id="247490"/>
    <lineage>
        <taxon>Bacteria</taxon>
        <taxon>Pseudomonadati</taxon>
        <taxon>Planctomycetota</taxon>
        <taxon>Candidatus Brocadiia</taxon>
        <taxon>Candidatus Brocadiales</taxon>
        <taxon>Candidatus Brocadiaceae</taxon>
        <taxon>Candidatus Jettenia</taxon>
    </lineage>
</organism>
<evidence type="ECO:0000256" key="1">
    <source>
        <dbReference type="SAM" id="MobiDB-lite"/>
    </source>
</evidence>
<evidence type="ECO:0000313" key="3">
    <source>
        <dbReference type="Proteomes" id="UP000002985"/>
    </source>
</evidence>
<sequence>MENKSFEEWAILELMGHRKMAGLVKEQTIGSASFIRIDVPDKHGNCIATQFYNPEAVYCMTPTTRELAMQFAASHSPSPVTRYELPPCGHEDDDDMNNDAYGVDAE</sequence>
<reference evidence="2 3" key="1">
    <citation type="journal article" date="2012" name="FEBS Lett.">
        <title>Anammox organism KSU-1 expresses a NirK-type copper-containing nitrite reductase instead of a NirS-type with cytochrome cd1.</title>
        <authorList>
            <person name="Hira D."/>
            <person name="Toh H."/>
            <person name="Migita C.T."/>
            <person name="Okubo H."/>
            <person name="Nishiyama T."/>
            <person name="Hattori M."/>
            <person name="Furukawa K."/>
            <person name="Fujii T."/>
        </authorList>
    </citation>
    <scope>NUCLEOTIDE SEQUENCE [LARGE SCALE GENOMIC DNA]</scope>
</reference>
<dbReference type="STRING" id="247490.KSU1_C1076"/>
<dbReference type="AlphaFoldDB" id="I3ILS7"/>
<gene>
    <name evidence="2" type="ORF">KSU1_C1076</name>
</gene>
<dbReference type="OrthoDB" id="965837at2"/>
<feature type="region of interest" description="Disordered" evidence="1">
    <location>
        <begin position="77"/>
        <end position="106"/>
    </location>
</feature>